<feature type="transmembrane region" description="Helical" evidence="1">
    <location>
        <begin position="18"/>
        <end position="38"/>
    </location>
</feature>
<dbReference type="Proteomes" id="UP001500631">
    <property type="component" value="Unassembled WGS sequence"/>
</dbReference>
<gene>
    <name evidence="2" type="ORF">GCM10023338_06360</name>
</gene>
<organism evidence="2 3">
    <name type="scientific">Wohlfahrtiimonas larvae</name>
    <dbReference type="NCBI Taxonomy" id="1157986"/>
    <lineage>
        <taxon>Bacteria</taxon>
        <taxon>Pseudomonadati</taxon>
        <taxon>Pseudomonadota</taxon>
        <taxon>Gammaproteobacteria</taxon>
        <taxon>Cardiobacteriales</taxon>
        <taxon>Ignatzschineriaceae</taxon>
        <taxon>Wohlfahrtiimonas</taxon>
    </lineage>
</organism>
<accession>A0ABP9MGD8</accession>
<name>A0ABP9MGD8_9GAMM</name>
<keyword evidence="1" id="KW-0472">Membrane</keyword>
<evidence type="ECO:0000313" key="2">
    <source>
        <dbReference type="EMBL" id="GAA5096226.1"/>
    </source>
</evidence>
<keyword evidence="1" id="KW-0812">Transmembrane</keyword>
<dbReference type="RefSeq" id="WP_077924744.1">
    <property type="nucleotide sequence ID" value="NZ_BAABKE010000002.1"/>
</dbReference>
<evidence type="ECO:0000256" key="1">
    <source>
        <dbReference type="SAM" id="Phobius"/>
    </source>
</evidence>
<feature type="transmembrane region" description="Helical" evidence="1">
    <location>
        <begin position="50"/>
        <end position="73"/>
    </location>
</feature>
<comment type="caution">
    <text evidence="2">The sequence shown here is derived from an EMBL/GenBank/DDBJ whole genome shotgun (WGS) entry which is preliminary data.</text>
</comment>
<keyword evidence="3" id="KW-1185">Reference proteome</keyword>
<proteinExistence type="predicted"/>
<dbReference type="EMBL" id="BAABKE010000002">
    <property type="protein sequence ID" value="GAA5096226.1"/>
    <property type="molecule type" value="Genomic_DNA"/>
</dbReference>
<reference evidence="3" key="1">
    <citation type="journal article" date="2019" name="Int. J. Syst. Evol. Microbiol.">
        <title>The Global Catalogue of Microorganisms (GCM) 10K type strain sequencing project: providing services to taxonomists for standard genome sequencing and annotation.</title>
        <authorList>
            <consortium name="The Broad Institute Genomics Platform"/>
            <consortium name="The Broad Institute Genome Sequencing Center for Infectious Disease"/>
            <person name="Wu L."/>
            <person name="Ma J."/>
        </authorList>
    </citation>
    <scope>NUCLEOTIDE SEQUENCE [LARGE SCALE GENOMIC DNA]</scope>
    <source>
        <strain evidence="3">JCM 18424</strain>
    </source>
</reference>
<sequence>MEILISIINAVKASSKPILGAIFVFPWILSIPFIQKIIPSLSKFLEEDWLWLSSTFSFILLLIYGFINIYKWINSKAREYRIKNNEKNILIKKLMDRTNTAKYVLCDFFTNHPKGNEIYCSYQNNQYQNFLNELVENNILCCHHSKISHRASYGGDHYWISPDIYTLLSKNQNKIYKKIRASIPNEFIEEFDRKIKIAAQDLFDFIINLSKEEKNQINFLYKNIERDRKFRILLTDMEDKILKISALHMLYQQQIVAMSTSSQAYEYELAEKVYNLFDRFPNLYAEFINNLDN</sequence>
<keyword evidence="1" id="KW-1133">Transmembrane helix</keyword>
<evidence type="ECO:0000313" key="3">
    <source>
        <dbReference type="Proteomes" id="UP001500631"/>
    </source>
</evidence>
<protein>
    <submittedName>
        <fullName evidence="2">Uncharacterized protein</fullName>
    </submittedName>
</protein>